<keyword evidence="3" id="KW-1185">Reference proteome</keyword>
<dbReference type="Proteomes" id="UP000434957">
    <property type="component" value="Unassembled WGS sequence"/>
</dbReference>
<evidence type="ECO:0000256" key="1">
    <source>
        <dbReference type="SAM" id="MobiDB-lite"/>
    </source>
</evidence>
<sequence>MVKSQPGKIDRVRLTNVSDGLTCCPAHFSVLTWVPIGDPPKADGYVRIGSSRYRGWQMLAYEGDRDMAVLRREGELYLQWLASQPPAVDRPEYTTPTRVLRRPTEDSSVQRDNTNSTVHHEQRRDERDQRDQVANDDFSFDDDSVVDSAPPIVMLPSRTDFEPGVSDESTLNQSCEELPPEHPGPTTIPSYPSEHDPGPSDECTKDSSAGRGREESSVTILDRICLSDATILSADTDDYPVEGYSAAEHAANTINLEDCAHEIAFVPNLTEASVTKLDFSAASVRHPCTRGQLEAGLTGR</sequence>
<reference evidence="2 3" key="1">
    <citation type="submission" date="2018-08" db="EMBL/GenBank/DDBJ databases">
        <title>Genomic investigation of the strawberry pathogen Phytophthora fragariae indicates pathogenicity is determined by transcriptional variation in three key races.</title>
        <authorList>
            <person name="Adams T.M."/>
            <person name="Armitage A.D."/>
            <person name="Sobczyk M.K."/>
            <person name="Bates H.J."/>
            <person name="Dunwell J.M."/>
            <person name="Nellist C.F."/>
            <person name="Harrison R.J."/>
        </authorList>
    </citation>
    <scope>NUCLEOTIDE SEQUENCE [LARGE SCALE GENOMIC DNA]</scope>
    <source>
        <strain evidence="2 3">SCRP333</strain>
    </source>
</reference>
<dbReference type="EMBL" id="QXFT01001779">
    <property type="protein sequence ID" value="KAE9310549.1"/>
    <property type="molecule type" value="Genomic_DNA"/>
</dbReference>
<feature type="compositionally biased region" description="Basic and acidic residues" evidence="1">
    <location>
        <begin position="193"/>
        <end position="205"/>
    </location>
</feature>
<name>A0A6A4DLE2_9STRA</name>
<feature type="region of interest" description="Disordered" evidence="1">
    <location>
        <begin position="87"/>
        <end position="215"/>
    </location>
</feature>
<comment type="caution">
    <text evidence="2">The sequence shown here is derived from an EMBL/GenBank/DDBJ whole genome shotgun (WGS) entry which is preliminary data.</text>
</comment>
<organism evidence="2 3">
    <name type="scientific">Phytophthora rubi</name>
    <dbReference type="NCBI Taxonomy" id="129364"/>
    <lineage>
        <taxon>Eukaryota</taxon>
        <taxon>Sar</taxon>
        <taxon>Stramenopiles</taxon>
        <taxon>Oomycota</taxon>
        <taxon>Peronosporomycetes</taxon>
        <taxon>Peronosporales</taxon>
        <taxon>Peronosporaceae</taxon>
        <taxon>Phytophthora</taxon>
    </lineage>
</organism>
<protein>
    <submittedName>
        <fullName evidence="2">Uncharacterized protein</fullName>
    </submittedName>
</protein>
<feature type="compositionally biased region" description="Basic and acidic residues" evidence="1">
    <location>
        <begin position="118"/>
        <end position="133"/>
    </location>
</feature>
<gene>
    <name evidence="2" type="ORF">PR003_g20243</name>
</gene>
<proteinExistence type="predicted"/>
<accession>A0A6A4DLE2</accession>
<dbReference type="AlphaFoldDB" id="A0A6A4DLE2"/>
<evidence type="ECO:0000313" key="3">
    <source>
        <dbReference type="Proteomes" id="UP000434957"/>
    </source>
</evidence>
<evidence type="ECO:0000313" key="2">
    <source>
        <dbReference type="EMBL" id="KAE9310549.1"/>
    </source>
</evidence>